<gene>
    <name evidence="5" type="ORF">RJ641_029771</name>
</gene>
<evidence type="ECO:0000256" key="1">
    <source>
        <dbReference type="ARBA" id="ARBA00009085"/>
    </source>
</evidence>
<dbReference type="InterPro" id="IPR001394">
    <property type="entry name" value="Peptidase_C19_UCH"/>
</dbReference>
<reference evidence="5 6" key="1">
    <citation type="submission" date="2023-12" db="EMBL/GenBank/DDBJ databases">
        <title>A high-quality genome assembly for Dillenia turbinata (Dilleniales).</title>
        <authorList>
            <person name="Chanderbali A."/>
        </authorList>
    </citation>
    <scope>NUCLEOTIDE SEQUENCE [LARGE SCALE GENOMIC DNA]</scope>
    <source>
        <strain evidence="5">LSX21</strain>
        <tissue evidence="5">Leaf</tissue>
    </source>
</reference>
<dbReference type="GO" id="GO:0004843">
    <property type="term" value="F:cysteine-type deubiquitinase activity"/>
    <property type="evidence" value="ECO:0007669"/>
    <property type="project" value="InterPro"/>
</dbReference>
<feature type="region of interest" description="Disordered" evidence="2">
    <location>
        <begin position="212"/>
        <end position="233"/>
    </location>
</feature>
<dbReference type="InterPro" id="IPR018200">
    <property type="entry name" value="USP_CS"/>
</dbReference>
<proteinExistence type="inferred from homology"/>
<dbReference type="SUPFAM" id="SSF54001">
    <property type="entry name" value="Cysteine proteinases"/>
    <property type="match status" value="1"/>
</dbReference>
<protein>
    <submittedName>
        <fullName evidence="5">Peptidase C19, ubiquitin carboxyl-terminal hydrolase</fullName>
    </submittedName>
</protein>
<feature type="compositionally biased region" description="Polar residues" evidence="2">
    <location>
        <begin position="218"/>
        <end position="232"/>
    </location>
</feature>
<feature type="region of interest" description="Disordered" evidence="2">
    <location>
        <begin position="355"/>
        <end position="409"/>
    </location>
</feature>
<feature type="transmembrane region" description="Helical" evidence="3">
    <location>
        <begin position="6"/>
        <end position="27"/>
    </location>
</feature>
<dbReference type="GO" id="GO:0005634">
    <property type="term" value="C:nucleus"/>
    <property type="evidence" value="ECO:0007669"/>
    <property type="project" value="TreeGrafter"/>
</dbReference>
<feature type="region of interest" description="Disordered" evidence="2">
    <location>
        <begin position="461"/>
        <end position="486"/>
    </location>
</feature>
<feature type="region of interest" description="Disordered" evidence="2">
    <location>
        <begin position="957"/>
        <end position="988"/>
    </location>
</feature>
<evidence type="ECO:0000256" key="3">
    <source>
        <dbReference type="SAM" id="Phobius"/>
    </source>
</evidence>
<dbReference type="GO" id="GO:0016579">
    <property type="term" value="P:protein deubiquitination"/>
    <property type="evidence" value="ECO:0007669"/>
    <property type="project" value="InterPro"/>
</dbReference>
<dbReference type="InterPro" id="IPR028889">
    <property type="entry name" value="USP"/>
</dbReference>
<dbReference type="GO" id="GO:0005829">
    <property type="term" value="C:cytosol"/>
    <property type="evidence" value="ECO:0007669"/>
    <property type="project" value="TreeGrafter"/>
</dbReference>
<dbReference type="InterPro" id="IPR038765">
    <property type="entry name" value="Papain-like_cys_pep_sf"/>
</dbReference>
<dbReference type="PROSITE" id="PS00972">
    <property type="entry name" value="USP_1"/>
    <property type="match status" value="1"/>
</dbReference>
<feature type="compositionally biased region" description="Basic and acidic residues" evidence="2">
    <location>
        <begin position="364"/>
        <end position="374"/>
    </location>
</feature>
<keyword evidence="6" id="KW-1185">Reference proteome</keyword>
<dbReference type="PROSITE" id="PS50235">
    <property type="entry name" value="USP_3"/>
    <property type="match status" value="1"/>
</dbReference>
<dbReference type="PANTHER" id="PTHR24006">
    <property type="entry name" value="UBIQUITIN CARBOXYL-TERMINAL HYDROLASE"/>
    <property type="match status" value="1"/>
</dbReference>
<keyword evidence="3" id="KW-0812">Transmembrane</keyword>
<dbReference type="Proteomes" id="UP001370490">
    <property type="component" value="Unassembled WGS sequence"/>
</dbReference>
<dbReference type="PANTHER" id="PTHR24006:SF874">
    <property type="entry name" value="UBIQUITIN CARBOXYL-TERMINAL HYDROLASE 16"/>
    <property type="match status" value="1"/>
</dbReference>
<feature type="compositionally biased region" description="Low complexity" evidence="2">
    <location>
        <begin position="973"/>
        <end position="986"/>
    </location>
</feature>
<feature type="region of interest" description="Disordered" evidence="2">
    <location>
        <begin position="1063"/>
        <end position="1102"/>
    </location>
</feature>
<feature type="domain" description="USP" evidence="4">
    <location>
        <begin position="559"/>
        <end position="861"/>
    </location>
</feature>
<evidence type="ECO:0000259" key="4">
    <source>
        <dbReference type="PROSITE" id="PS50235"/>
    </source>
</evidence>
<sequence>MLVIGELGFSTLVLVVCFIFPVIGLIVRRKWRLAVARREEIKRLLTLASEEAARAELDAWFDYGYGDSSVSVVKQFQCAVCYSPSTNRCGRCKACQIIHWRRGHKDDCHPPSIPVPFNSEGSDLGQKVVKQEEDELHSHGIEFEGKESAKPTESSLSSSCFAEVPAWDNDEVKRKSISNSSSDASQSLVDDSKCGINSSHAYIRSEGYWSSDAHPATSGDQRPHTQTKSASGSAIVASSEDEFFSSIGDAQHISSTSSTLSNLGTDECSVSEQSTSSSGLGGGTLESSSTKVDSVDDFGKFNTSEAFDGCGTKSSLHFSFHLSGTASLPFYAVDSAATSDTAVDSDVTNFAMKKAGTDATSSEKPSRSVSDIRRSMSPVNCEASNNVASSSKSNILKSRQVKSSSSNDSSAPQAFGFGFGGQCADGLKASIMPSSGSDVSSQANDDIDRVSHLSRSRQFKSNEYGTSFSGGENLKSNMKSGNSNSVHVSAENQSSMVRSSNGVKMSVKKVVDQLKPKMSKYQALGIGSDPAGKYCDKGLCQYERFVKLYTWNKVELQPCGLTNCGNSCYANAVLQCLAFTPPLTAYLLQGLHAKECVKKEWCFTCEFERLILKAKEGHSPLSPIAILSHIQKIGGNLGSGREEDAHEFLRYAIDMMQKEAERNGSGPLEEEATLVGLAFGGHLRSKIKCMKCHGKSEQHEKMMDLTVEIEGDIGNLEEALRKFTGTEILDGENKYQCGRCKSYEKAKKKLTVLEAPNVLTIALKRFQASGKFGKLNKPIHFPEILDLAPYMSGTSDKTPIYRLYGVVVHLDVMNAAFSGHYVCYVKNIQNKWFKIDDSTVKPVELDRVLNKGAYILLYARCSPRAPRSIRNALISREAKIKKKQSEAVPCRGGGKNVAPKMRSHSIDASASQYMAHKKPDEAVSGWRHFSGRARPKYEYADDLQFHYHRGGICELESSSDNSSIFDNSDEVGSTGTESTRDSTSTDDLTEYQFRDTTGCWHSAWRSMSDSDTSSSGSSPSVLRHTPLADSDRYASEVDSYETIFDGEAAWKRLVGEDIRREELGGKVGGPLTFSDTTKQHRHLVNSSCSSSSSSSRETDQRD</sequence>
<accession>A0AAN8VUE1</accession>
<feature type="compositionally biased region" description="Low complexity" evidence="2">
    <location>
        <begin position="1086"/>
        <end position="1095"/>
    </location>
</feature>
<keyword evidence="5" id="KW-0378">Hydrolase</keyword>
<dbReference type="FunFam" id="3.90.70.10:FF:000026">
    <property type="entry name" value="Ubiquitin carboxyl-terminal hydrolase 15"/>
    <property type="match status" value="1"/>
</dbReference>
<dbReference type="EMBL" id="JBAMMX010000005">
    <property type="protein sequence ID" value="KAK6940240.1"/>
    <property type="molecule type" value="Genomic_DNA"/>
</dbReference>
<feature type="region of interest" description="Disordered" evidence="2">
    <location>
        <begin position="255"/>
        <end position="289"/>
    </location>
</feature>
<evidence type="ECO:0000313" key="5">
    <source>
        <dbReference type="EMBL" id="KAK6940240.1"/>
    </source>
</evidence>
<keyword evidence="3" id="KW-0472">Membrane</keyword>
<organism evidence="5 6">
    <name type="scientific">Dillenia turbinata</name>
    <dbReference type="NCBI Taxonomy" id="194707"/>
    <lineage>
        <taxon>Eukaryota</taxon>
        <taxon>Viridiplantae</taxon>
        <taxon>Streptophyta</taxon>
        <taxon>Embryophyta</taxon>
        <taxon>Tracheophyta</taxon>
        <taxon>Spermatophyta</taxon>
        <taxon>Magnoliopsida</taxon>
        <taxon>eudicotyledons</taxon>
        <taxon>Gunneridae</taxon>
        <taxon>Pentapetalae</taxon>
        <taxon>Dilleniales</taxon>
        <taxon>Dilleniaceae</taxon>
        <taxon>Dillenia</taxon>
    </lineage>
</organism>
<name>A0AAN8VUE1_9MAGN</name>
<keyword evidence="3" id="KW-1133">Transmembrane helix</keyword>
<dbReference type="InterPro" id="IPR050164">
    <property type="entry name" value="Peptidase_C19"/>
</dbReference>
<feature type="compositionally biased region" description="Low complexity" evidence="2">
    <location>
        <begin position="383"/>
        <end position="394"/>
    </location>
</feature>
<dbReference type="Pfam" id="PF00443">
    <property type="entry name" value="UCH"/>
    <property type="match status" value="1"/>
</dbReference>
<dbReference type="Gene3D" id="3.90.70.10">
    <property type="entry name" value="Cysteine proteinases"/>
    <property type="match status" value="1"/>
</dbReference>
<comment type="similarity">
    <text evidence="1">Belongs to the peptidase C19 family.</text>
</comment>
<evidence type="ECO:0000256" key="2">
    <source>
        <dbReference type="SAM" id="MobiDB-lite"/>
    </source>
</evidence>
<dbReference type="AlphaFoldDB" id="A0AAN8VUE1"/>
<comment type="caution">
    <text evidence="5">The sequence shown here is derived from an EMBL/GenBank/DDBJ whole genome shotgun (WGS) entry which is preliminary data.</text>
</comment>
<evidence type="ECO:0000313" key="6">
    <source>
        <dbReference type="Proteomes" id="UP001370490"/>
    </source>
</evidence>